<feature type="region of interest" description="Disordered" evidence="1">
    <location>
        <begin position="59"/>
        <end position="158"/>
    </location>
</feature>
<name>A0A9N8EAR4_9STRA</name>
<feature type="compositionally biased region" description="Low complexity" evidence="1">
    <location>
        <begin position="59"/>
        <end position="72"/>
    </location>
</feature>
<feature type="compositionally biased region" description="Polar residues" evidence="1">
    <location>
        <begin position="131"/>
        <end position="149"/>
    </location>
</feature>
<reference evidence="2" key="1">
    <citation type="submission" date="2020-06" db="EMBL/GenBank/DDBJ databases">
        <authorList>
            <consortium name="Plant Systems Biology data submission"/>
        </authorList>
    </citation>
    <scope>NUCLEOTIDE SEQUENCE</scope>
    <source>
        <strain evidence="2">D6</strain>
    </source>
</reference>
<evidence type="ECO:0000313" key="2">
    <source>
        <dbReference type="EMBL" id="CAB9517972.1"/>
    </source>
</evidence>
<gene>
    <name evidence="2" type="ORF">SEMRO_896_G217370.1</name>
</gene>
<dbReference type="EMBL" id="CAICTM010000894">
    <property type="protein sequence ID" value="CAB9517972.1"/>
    <property type="molecule type" value="Genomic_DNA"/>
</dbReference>
<dbReference type="AlphaFoldDB" id="A0A9N8EAR4"/>
<evidence type="ECO:0000313" key="3">
    <source>
        <dbReference type="Proteomes" id="UP001153069"/>
    </source>
</evidence>
<dbReference type="Proteomes" id="UP001153069">
    <property type="component" value="Unassembled WGS sequence"/>
</dbReference>
<feature type="compositionally biased region" description="Polar residues" evidence="1">
    <location>
        <begin position="101"/>
        <end position="123"/>
    </location>
</feature>
<feature type="compositionally biased region" description="Gly residues" evidence="1">
    <location>
        <begin position="76"/>
        <end position="94"/>
    </location>
</feature>
<comment type="caution">
    <text evidence="2">The sequence shown here is derived from an EMBL/GenBank/DDBJ whole genome shotgun (WGS) entry which is preliminary data.</text>
</comment>
<keyword evidence="3" id="KW-1185">Reference proteome</keyword>
<protein>
    <submittedName>
        <fullName evidence="2">Uncharacterized protein</fullName>
    </submittedName>
</protein>
<feature type="region of interest" description="Disordered" evidence="1">
    <location>
        <begin position="228"/>
        <end position="249"/>
    </location>
</feature>
<organism evidence="2 3">
    <name type="scientific">Seminavis robusta</name>
    <dbReference type="NCBI Taxonomy" id="568900"/>
    <lineage>
        <taxon>Eukaryota</taxon>
        <taxon>Sar</taxon>
        <taxon>Stramenopiles</taxon>
        <taxon>Ochrophyta</taxon>
        <taxon>Bacillariophyta</taxon>
        <taxon>Bacillariophyceae</taxon>
        <taxon>Bacillariophycidae</taxon>
        <taxon>Naviculales</taxon>
        <taxon>Naviculaceae</taxon>
        <taxon>Seminavis</taxon>
    </lineage>
</organism>
<accession>A0A9N8EAR4</accession>
<sequence>MKVLTKVVREGHSEVADNQDQLLRHLNEQDEKHKDVIVAIRELSVKMDDIKTILEQCPHNRCNRPRTNTPNPYARGGRGGGGRGGGGHGSGGPEGPFRNHYQPSNSGNNYTPSNSGGSNQNQPRVYAGGNRTDSSPHVTVHNNVINNGGRSRAEFGVHGDSVPSGVTIDVADLTGPGYGVAPSGSRKHRISALTKAKITEKERQALLRQQQLEVARLEKLEQERNEQLEREWERRNGGPSGPTINDPIPPVLELAGLETSVSKWPQFVTQ</sequence>
<evidence type="ECO:0000256" key="1">
    <source>
        <dbReference type="SAM" id="MobiDB-lite"/>
    </source>
</evidence>
<proteinExistence type="predicted"/>